<dbReference type="RefSeq" id="XP_028140537.1">
    <property type="nucleotide sequence ID" value="XM_028284736.1"/>
</dbReference>
<evidence type="ECO:0000313" key="3">
    <source>
        <dbReference type="Proteomes" id="UP001652700"/>
    </source>
</evidence>
<name>A0A6P7G0E8_DIAVI</name>
<dbReference type="OrthoDB" id="8035741at2759"/>
<dbReference type="GeneID" id="114334646"/>
<proteinExistence type="predicted"/>
<dbReference type="KEGG" id="dvv:114334646"/>
<dbReference type="Proteomes" id="UP001652700">
    <property type="component" value="Unplaced"/>
</dbReference>
<reference evidence="4" key="1">
    <citation type="submission" date="2025-04" db="UniProtKB">
        <authorList>
            <consortium name="RefSeq"/>
        </authorList>
    </citation>
    <scope>IDENTIFICATION</scope>
    <source>
        <tissue evidence="4">Whole insect</tissue>
    </source>
</reference>
<feature type="region of interest" description="Disordered" evidence="1">
    <location>
        <begin position="115"/>
        <end position="143"/>
    </location>
</feature>
<evidence type="ECO:0000256" key="1">
    <source>
        <dbReference type="SAM" id="MobiDB-lite"/>
    </source>
</evidence>
<feature type="compositionally biased region" description="Basic and acidic residues" evidence="1">
    <location>
        <begin position="130"/>
        <end position="143"/>
    </location>
</feature>
<accession>A0A6P7G0E8</accession>
<reference evidence="2" key="2">
    <citation type="submission" date="2025-05" db="UniProtKB">
        <authorList>
            <consortium name="EnsemblMetazoa"/>
        </authorList>
    </citation>
    <scope>IDENTIFICATION</scope>
</reference>
<dbReference type="AlphaFoldDB" id="A0A6P7G0E8"/>
<dbReference type="InParanoid" id="A0A6P7G0E8"/>
<gene>
    <name evidence="4" type="primary">LOC114334646</name>
</gene>
<keyword evidence="3" id="KW-1185">Reference proteome</keyword>
<sequence length="471" mass="55480">MTEYEDLAEVEIRDLLISTLFVNQDLKSKVKCKVQRRYSGLFTPLNSIHNSVTSISHFDEQNPSKTDFPDGTRITRRMSACYNCDGNKWTENKVEETEKEDLALATRKDKSKIPDSKRYLRRKSCSDVNKTSEEDHSSTKDAKIRKVKNIKKAVCKFPLDTEHNEDKENNEKIKTVKINKRYSLSDTEITGLKTESIKRTTRQRKSMNNILIQVPEHNKNEENNEKIKTVEISKRYSLSDTEIADLKTESTKRAKRQRKSMNNMPVQYTENNTEHNQLSKAENDILKQNNEIFQIFKKSPTLSENTNMNVEDSLEIWRNNYTINKSELLNQNQYDEPMSIKNYPSNEQKPNELSLEHLEIDVTDYTMECHNEDIEQYKINNTSVQESNYSEDIEILKHYTDKTIKPFNKLETIFENSKGETVMSKRKLKRYINFEDMFTAKRQSKRKTKVRKMNPSFNLELLDLDYLQSLY</sequence>
<protein>
    <submittedName>
        <fullName evidence="4">Uncharacterized protein LOC114334646</fullName>
    </submittedName>
</protein>
<evidence type="ECO:0000313" key="2">
    <source>
        <dbReference type="EnsemblMetazoa" id="XP_028140537.1"/>
    </source>
</evidence>
<organism evidence="4">
    <name type="scientific">Diabrotica virgifera virgifera</name>
    <name type="common">western corn rootworm</name>
    <dbReference type="NCBI Taxonomy" id="50390"/>
    <lineage>
        <taxon>Eukaryota</taxon>
        <taxon>Metazoa</taxon>
        <taxon>Ecdysozoa</taxon>
        <taxon>Arthropoda</taxon>
        <taxon>Hexapoda</taxon>
        <taxon>Insecta</taxon>
        <taxon>Pterygota</taxon>
        <taxon>Neoptera</taxon>
        <taxon>Endopterygota</taxon>
        <taxon>Coleoptera</taxon>
        <taxon>Polyphaga</taxon>
        <taxon>Cucujiformia</taxon>
        <taxon>Chrysomeloidea</taxon>
        <taxon>Chrysomelidae</taxon>
        <taxon>Galerucinae</taxon>
        <taxon>Diabroticina</taxon>
        <taxon>Diabroticites</taxon>
        <taxon>Diabrotica</taxon>
    </lineage>
</organism>
<dbReference type="EnsemblMetazoa" id="XM_028284736.2">
    <property type="protein sequence ID" value="XP_028140537.1"/>
    <property type="gene ID" value="LOC114334646"/>
</dbReference>
<evidence type="ECO:0000313" key="4">
    <source>
        <dbReference type="RefSeq" id="XP_028140537.1"/>
    </source>
</evidence>